<dbReference type="GO" id="GO:0015031">
    <property type="term" value="P:protein transport"/>
    <property type="evidence" value="ECO:0007669"/>
    <property type="project" value="UniProtKB-KW"/>
</dbReference>
<evidence type="ECO:0000256" key="1">
    <source>
        <dbReference type="ARBA" id="ARBA00004162"/>
    </source>
</evidence>
<dbReference type="OrthoDB" id="9811406at2"/>
<feature type="transmembrane region" description="Helical" evidence="11">
    <location>
        <begin position="20"/>
        <end position="43"/>
    </location>
</feature>
<dbReference type="PANTHER" id="PTHR33909">
    <property type="entry name" value="SEC TRANSLOCON ACCESSORY COMPLEX SUBUNIT YAJC"/>
    <property type="match status" value="1"/>
</dbReference>
<evidence type="ECO:0000256" key="7">
    <source>
        <dbReference type="ARBA" id="ARBA00022927"/>
    </source>
</evidence>
<evidence type="ECO:0000256" key="11">
    <source>
        <dbReference type="SAM" id="Phobius"/>
    </source>
</evidence>
<dbReference type="InterPro" id="IPR003849">
    <property type="entry name" value="Preprotein_translocase_YajC"/>
</dbReference>
<keyword evidence="9" id="KW-0811">Translocation</keyword>
<evidence type="ECO:0000313" key="13">
    <source>
        <dbReference type="Proteomes" id="UP000184076"/>
    </source>
</evidence>
<dbReference type="SMART" id="SM01323">
    <property type="entry name" value="YajC"/>
    <property type="match status" value="1"/>
</dbReference>
<evidence type="ECO:0000256" key="4">
    <source>
        <dbReference type="ARBA" id="ARBA00022448"/>
    </source>
</evidence>
<name>A0A1M4VEM6_9BACT</name>
<evidence type="ECO:0000256" key="8">
    <source>
        <dbReference type="ARBA" id="ARBA00022989"/>
    </source>
</evidence>
<keyword evidence="10 11" id="KW-0472">Membrane</keyword>
<dbReference type="PRINTS" id="PR01853">
    <property type="entry name" value="YAJCTRNLCASE"/>
</dbReference>
<evidence type="ECO:0000256" key="5">
    <source>
        <dbReference type="ARBA" id="ARBA00022475"/>
    </source>
</evidence>
<dbReference type="GO" id="GO:0005886">
    <property type="term" value="C:plasma membrane"/>
    <property type="evidence" value="ECO:0007669"/>
    <property type="project" value="UniProtKB-SubCell"/>
</dbReference>
<keyword evidence="6 11" id="KW-0812">Transmembrane</keyword>
<dbReference type="NCBIfam" id="TIGR00739">
    <property type="entry name" value="yajC"/>
    <property type="match status" value="1"/>
</dbReference>
<dbReference type="EMBL" id="FQVB01000006">
    <property type="protein sequence ID" value="SHE67454.1"/>
    <property type="molecule type" value="Genomic_DNA"/>
</dbReference>
<accession>A0A1M4VEM6</accession>
<evidence type="ECO:0000256" key="3">
    <source>
        <dbReference type="ARBA" id="ARBA00014962"/>
    </source>
</evidence>
<keyword evidence="8 11" id="KW-1133">Transmembrane helix</keyword>
<evidence type="ECO:0000256" key="6">
    <source>
        <dbReference type="ARBA" id="ARBA00022692"/>
    </source>
</evidence>
<keyword evidence="7" id="KW-0653">Protein transport</keyword>
<organism evidence="12 13">
    <name type="scientific">Desulfacinum infernum DSM 9756</name>
    <dbReference type="NCBI Taxonomy" id="1121391"/>
    <lineage>
        <taxon>Bacteria</taxon>
        <taxon>Pseudomonadati</taxon>
        <taxon>Thermodesulfobacteriota</taxon>
        <taxon>Syntrophobacteria</taxon>
        <taxon>Syntrophobacterales</taxon>
        <taxon>Syntrophobacteraceae</taxon>
        <taxon>Desulfacinum</taxon>
    </lineage>
</organism>
<evidence type="ECO:0000256" key="10">
    <source>
        <dbReference type="ARBA" id="ARBA00023136"/>
    </source>
</evidence>
<comment type="subcellular location">
    <subcellularLocation>
        <location evidence="1">Cell membrane</location>
        <topology evidence="1">Single-pass membrane protein</topology>
    </subcellularLocation>
</comment>
<dbReference type="PANTHER" id="PTHR33909:SF1">
    <property type="entry name" value="SEC TRANSLOCON ACCESSORY COMPLEX SUBUNIT YAJC"/>
    <property type="match status" value="1"/>
</dbReference>
<sequence>MDFVSVAYAMGTAGQGGGGQAAGGGLAAFAPLILMVVIFYFLLIRPQQKRQKEHRNMLANLKKGDTVVTQGGLHGKITGLTDSVVTLEIADKVRVKVQRGYIAALLGRGENKAENGE</sequence>
<proteinExistence type="inferred from homology"/>
<keyword evidence="5" id="KW-1003">Cell membrane</keyword>
<evidence type="ECO:0000313" key="12">
    <source>
        <dbReference type="EMBL" id="SHE67454.1"/>
    </source>
</evidence>
<dbReference type="STRING" id="1121391.SAMN02745206_00643"/>
<dbReference type="Proteomes" id="UP000184076">
    <property type="component" value="Unassembled WGS sequence"/>
</dbReference>
<evidence type="ECO:0000256" key="2">
    <source>
        <dbReference type="ARBA" id="ARBA00006742"/>
    </source>
</evidence>
<dbReference type="Pfam" id="PF02699">
    <property type="entry name" value="YajC"/>
    <property type="match status" value="1"/>
</dbReference>
<dbReference type="RefSeq" id="WP_073036899.1">
    <property type="nucleotide sequence ID" value="NZ_FQVB01000006.1"/>
</dbReference>
<protein>
    <recommendedName>
        <fullName evidence="3">Sec translocon accessory complex subunit YajC</fullName>
    </recommendedName>
</protein>
<dbReference type="AlphaFoldDB" id="A0A1M4VEM6"/>
<reference evidence="13" key="1">
    <citation type="submission" date="2016-11" db="EMBL/GenBank/DDBJ databases">
        <authorList>
            <person name="Varghese N."/>
            <person name="Submissions S."/>
        </authorList>
    </citation>
    <scope>NUCLEOTIDE SEQUENCE [LARGE SCALE GENOMIC DNA]</scope>
    <source>
        <strain evidence="13">DSM 9756</strain>
    </source>
</reference>
<keyword evidence="13" id="KW-1185">Reference proteome</keyword>
<evidence type="ECO:0000256" key="9">
    <source>
        <dbReference type="ARBA" id="ARBA00023010"/>
    </source>
</evidence>
<gene>
    <name evidence="12" type="ORF">SAMN02745206_00643</name>
</gene>
<comment type="similarity">
    <text evidence="2">Belongs to the YajC family.</text>
</comment>
<keyword evidence="4" id="KW-0813">Transport</keyword>